<dbReference type="Gene3D" id="2.60.120.330">
    <property type="entry name" value="B-lactam Antibiotic, Isopenicillin N Synthase, Chain"/>
    <property type="match status" value="1"/>
</dbReference>
<dbReference type="AlphaFoldDB" id="A0A7I3ZLX7"/>
<dbReference type="EnsemblPlants" id="Pp3c14_17640V3.3">
    <property type="protein sequence ID" value="PAC:32962143.CDS.1"/>
    <property type="gene ID" value="Pp3c14_17640"/>
</dbReference>
<protein>
    <recommendedName>
        <fullName evidence="2">Fe2OG dioxygenase domain-containing protein</fullName>
    </recommendedName>
</protein>
<dbReference type="EMBL" id="ABEU02000014">
    <property type="status" value="NOT_ANNOTATED_CDS"/>
    <property type="molecule type" value="Genomic_DNA"/>
</dbReference>
<dbReference type="RefSeq" id="XP_024395081.1">
    <property type="nucleotide sequence ID" value="XM_024539313.2"/>
</dbReference>
<evidence type="ECO:0000256" key="1">
    <source>
        <dbReference type="RuleBase" id="RU003682"/>
    </source>
</evidence>
<dbReference type="GO" id="GO:0016491">
    <property type="term" value="F:oxidoreductase activity"/>
    <property type="evidence" value="ECO:0007669"/>
    <property type="project" value="UniProtKB-KW"/>
</dbReference>
<evidence type="ECO:0000313" key="4">
    <source>
        <dbReference type="Proteomes" id="UP000006727"/>
    </source>
</evidence>
<dbReference type="InterPro" id="IPR044861">
    <property type="entry name" value="IPNS-like_FE2OG_OXY"/>
</dbReference>
<gene>
    <name evidence="3" type="primary">LOC112291626</name>
</gene>
<keyword evidence="1" id="KW-0408">Iron</keyword>
<dbReference type="InterPro" id="IPR005123">
    <property type="entry name" value="Oxoglu/Fe-dep_dioxygenase_dom"/>
</dbReference>
<organism evidence="3 4">
    <name type="scientific">Physcomitrium patens</name>
    <name type="common">Spreading-leaved earth moss</name>
    <name type="synonym">Physcomitrella patens</name>
    <dbReference type="NCBI Taxonomy" id="3218"/>
    <lineage>
        <taxon>Eukaryota</taxon>
        <taxon>Viridiplantae</taxon>
        <taxon>Streptophyta</taxon>
        <taxon>Embryophyta</taxon>
        <taxon>Bryophyta</taxon>
        <taxon>Bryophytina</taxon>
        <taxon>Bryopsida</taxon>
        <taxon>Funariidae</taxon>
        <taxon>Funariales</taxon>
        <taxon>Funariaceae</taxon>
        <taxon>Physcomitrium</taxon>
    </lineage>
</organism>
<evidence type="ECO:0000259" key="2">
    <source>
        <dbReference type="PROSITE" id="PS51471"/>
    </source>
</evidence>
<accession>A0A7I3ZLX7</accession>
<dbReference type="PROSITE" id="PS51471">
    <property type="entry name" value="FE2OG_OXY"/>
    <property type="match status" value="1"/>
</dbReference>
<name>A0A7I3ZLX7_PHYPA</name>
<dbReference type="GO" id="GO:0046872">
    <property type="term" value="F:metal ion binding"/>
    <property type="evidence" value="ECO:0007669"/>
    <property type="project" value="UniProtKB-KW"/>
</dbReference>
<feature type="domain" description="Fe2OG dioxygenase" evidence="2">
    <location>
        <begin position="24"/>
        <end position="190"/>
    </location>
</feature>
<dbReference type="InterPro" id="IPR027443">
    <property type="entry name" value="IPNS-like_sf"/>
</dbReference>
<keyword evidence="4" id="KW-1185">Reference proteome</keyword>
<evidence type="ECO:0000313" key="3">
    <source>
        <dbReference type="EnsemblPlants" id="PAC:32962143.CDS.1"/>
    </source>
</evidence>
<comment type="similarity">
    <text evidence="1">Belongs to the iron/ascorbate-dependent oxidoreductase family.</text>
</comment>
<dbReference type="SUPFAM" id="SSF51197">
    <property type="entry name" value="Clavaminate synthase-like"/>
    <property type="match status" value="2"/>
</dbReference>
<reference evidence="3 4" key="1">
    <citation type="journal article" date="2008" name="Science">
        <title>The Physcomitrella genome reveals evolutionary insights into the conquest of land by plants.</title>
        <authorList>
            <person name="Rensing S."/>
            <person name="Lang D."/>
            <person name="Zimmer A."/>
            <person name="Terry A."/>
            <person name="Salamov A."/>
            <person name="Shapiro H."/>
            <person name="Nishiyama T."/>
            <person name="Perroud P.-F."/>
            <person name="Lindquist E."/>
            <person name="Kamisugi Y."/>
            <person name="Tanahashi T."/>
            <person name="Sakakibara K."/>
            <person name="Fujita T."/>
            <person name="Oishi K."/>
            <person name="Shin-I T."/>
            <person name="Kuroki Y."/>
            <person name="Toyoda A."/>
            <person name="Suzuki Y."/>
            <person name="Hashimoto A."/>
            <person name="Yamaguchi K."/>
            <person name="Sugano A."/>
            <person name="Kohara Y."/>
            <person name="Fujiyama A."/>
            <person name="Anterola A."/>
            <person name="Aoki S."/>
            <person name="Ashton N."/>
            <person name="Barbazuk W.B."/>
            <person name="Barker E."/>
            <person name="Bennetzen J."/>
            <person name="Bezanilla M."/>
            <person name="Blankenship R."/>
            <person name="Cho S.H."/>
            <person name="Dutcher S."/>
            <person name="Estelle M."/>
            <person name="Fawcett J.A."/>
            <person name="Gundlach H."/>
            <person name="Hanada K."/>
            <person name="Heyl A."/>
            <person name="Hicks K.A."/>
            <person name="Hugh J."/>
            <person name="Lohr M."/>
            <person name="Mayer K."/>
            <person name="Melkozernov A."/>
            <person name="Murata T."/>
            <person name="Nelson D."/>
            <person name="Pils B."/>
            <person name="Prigge M."/>
            <person name="Reiss B."/>
            <person name="Renner T."/>
            <person name="Rombauts S."/>
            <person name="Rushton P."/>
            <person name="Sanderfoot A."/>
            <person name="Schween G."/>
            <person name="Shiu S.-H."/>
            <person name="Stueber K."/>
            <person name="Theodoulou F.L."/>
            <person name="Tu H."/>
            <person name="Van de Peer Y."/>
            <person name="Verrier P.J."/>
            <person name="Waters E."/>
            <person name="Wood A."/>
            <person name="Yang L."/>
            <person name="Cove D."/>
            <person name="Cuming A."/>
            <person name="Hasebe M."/>
            <person name="Lucas S."/>
            <person name="Mishler D.B."/>
            <person name="Reski R."/>
            <person name="Grigoriev I."/>
            <person name="Quatrano R.S."/>
            <person name="Boore J.L."/>
        </authorList>
    </citation>
    <scope>NUCLEOTIDE SEQUENCE [LARGE SCALE GENOMIC DNA]</scope>
    <source>
        <strain evidence="3 4">cv. Gransden 2004</strain>
    </source>
</reference>
<dbReference type="Pfam" id="PF03171">
    <property type="entry name" value="2OG-FeII_Oxy"/>
    <property type="match status" value="1"/>
</dbReference>
<dbReference type="PANTHER" id="PTHR47990">
    <property type="entry name" value="2-OXOGLUTARATE (2OG) AND FE(II)-DEPENDENT OXYGENASE SUPERFAMILY PROTEIN-RELATED"/>
    <property type="match status" value="1"/>
</dbReference>
<dbReference type="InterPro" id="IPR050231">
    <property type="entry name" value="Iron_ascorbate_oxido_reductase"/>
</dbReference>
<reference evidence="3" key="3">
    <citation type="submission" date="2020-12" db="UniProtKB">
        <authorList>
            <consortium name="EnsemblPlants"/>
        </authorList>
    </citation>
    <scope>IDENTIFICATION</scope>
</reference>
<dbReference type="Gramene" id="Pp3c14_17640V3.3">
    <property type="protein sequence ID" value="PAC:32962143.CDS.1"/>
    <property type="gene ID" value="Pp3c14_17640"/>
</dbReference>
<proteinExistence type="inferred from homology"/>
<keyword evidence="1" id="KW-0479">Metal-binding</keyword>
<sequence>MELVLEGLKPQVNSAHFQPYLTEQFGVLRISNYPASEHPDRDIGLPPHIDDTLLTIVHQGCDVKGLELIKDGQWVSVPPRNDVMIVLMAAVCEVHPCSSQLLSHHFVEILWTNSTHGFDEECATIPKDFSNRNRRTTITSSNFISNYLLSLTTGLYDLQVLTNATYKAVLHRAVPNQGKGRLSMMYSAYPPANILITTAPENVSSAHPPLCKPFTWTEYLSGQVSDIFNPLIAFQLEERRSFESMFRIIRKLQRTSSGPRDAE</sequence>
<reference evidence="3 4" key="2">
    <citation type="journal article" date="2018" name="Plant J.">
        <title>The Physcomitrella patens chromosome-scale assembly reveals moss genome structure and evolution.</title>
        <authorList>
            <person name="Lang D."/>
            <person name="Ullrich K.K."/>
            <person name="Murat F."/>
            <person name="Fuchs J."/>
            <person name="Jenkins J."/>
            <person name="Haas F.B."/>
            <person name="Piednoel M."/>
            <person name="Gundlach H."/>
            <person name="Van Bel M."/>
            <person name="Meyberg R."/>
            <person name="Vives C."/>
            <person name="Morata J."/>
            <person name="Symeonidi A."/>
            <person name="Hiss M."/>
            <person name="Muchero W."/>
            <person name="Kamisugi Y."/>
            <person name="Saleh O."/>
            <person name="Blanc G."/>
            <person name="Decker E.L."/>
            <person name="van Gessel N."/>
            <person name="Grimwood J."/>
            <person name="Hayes R.D."/>
            <person name="Graham S.W."/>
            <person name="Gunter L.E."/>
            <person name="McDaniel S.F."/>
            <person name="Hoernstein S.N.W."/>
            <person name="Larsson A."/>
            <person name="Li F.W."/>
            <person name="Perroud P.F."/>
            <person name="Phillips J."/>
            <person name="Ranjan P."/>
            <person name="Rokshar D.S."/>
            <person name="Rothfels C.J."/>
            <person name="Schneider L."/>
            <person name="Shu S."/>
            <person name="Stevenson D.W."/>
            <person name="Thummler F."/>
            <person name="Tillich M."/>
            <person name="Villarreal Aguilar J.C."/>
            <person name="Widiez T."/>
            <person name="Wong G.K."/>
            <person name="Wymore A."/>
            <person name="Zhang Y."/>
            <person name="Zimmer A.D."/>
            <person name="Quatrano R.S."/>
            <person name="Mayer K.F.X."/>
            <person name="Goodstein D."/>
            <person name="Casacuberta J.M."/>
            <person name="Vandepoele K."/>
            <person name="Reski R."/>
            <person name="Cuming A.C."/>
            <person name="Tuskan G.A."/>
            <person name="Maumus F."/>
            <person name="Salse J."/>
            <person name="Schmutz J."/>
            <person name="Rensing S.A."/>
        </authorList>
    </citation>
    <scope>NUCLEOTIDE SEQUENCE [LARGE SCALE GENOMIC DNA]</scope>
    <source>
        <strain evidence="3 4">cv. Gransden 2004</strain>
    </source>
</reference>
<dbReference type="Proteomes" id="UP000006727">
    <property type="component" value="Chromosome 14"/>
</dbReference>
<keyword evidence="1" id="KW-0560">Oxidoreductase</keyword>
<dbReference type="GeneID" id="112291626"/>